<dbReference type="EMBL" id="LR586016">
    <property type="protein sequence ID" value="VIP04795.1"/>
    <property type="molecule type" value="Genomic_DNA"/>
</dbReference>
<dbReference type="InterPro" id="IPR001940">
    <property type="entry name" value="Peptidase_S1C"/>
</dbReference>
<dbReference type="Proteomes" id="UP000464378">
    <property type="component" value="Chromosome"/>
</dbReference>
<gene>
    <name evidence="4" type="ORF">GMBLW1_43980</name>
</gene>
<dbReference type="Pfam" id="PF13369">
    <property type="entry name" value="Transglut_core2"/>
    <property type="match status" value="1"/>
</dbReference>
<proteinExistence type="inferred from homology"/>
<dbReference type="GO" id="GO:0006508">
    <property type="term" value="P:proteolysis"/>
    <property type="evidence" value="ECO:0007669"/>
    <property type="project" value="InterPro"/>
</dbReference>
<dbReference type="SUPFAM" id="SSF48452">
    <property type="entry name" value="TPR-like"/>
    <property type="match status" value="1"/>
</dbReference>
<keyword evidence="5" id="KW-1185">Reference proteome</keyword>
<dbReference type="InterPro" id="IPR010496">
    <property type="entry name" value="AL/BT2_dom"/>
</dbReference>
<dbReference type="InParanoid" id="A0A6C2YV56"/>
<sequence>MPMPMRQWVGRLGMLLGLLGGMLSANPSRAEEPLSTEAIVERCKPSVVVISSAGRDARQTGIGTGFVIDSKQGLIATNFHVIGEGRAFAVETADGKRHPIEAIHATDRKGDLAIIRISTRTLPELKLGKSTRLNDGQPIVALGNPQGLKFSVVEGVVSGRREIEGRTMIQLAMPVEPGNSGGPIVNRQGEVVGVVTLKSAITANLGFAMPSDALAALVAKPNPVTWDQWLALGAIDSTVWQPELGARWRQRVGRIWVEGAGTGFGGRAMCLRKSAPPKLPIELSVRVKLDDESGAAGLLFHADADLNHYGFYPTGGKLRLTRFDGPDVYAWNILADVPSPHYRVGEWNTLKVRLTREGMQCYVNDQLVITSRDTARTSGRIGLVKFRETAAEFRDFKVVSVTDGDATANAEQQDRVRKNLDRIPLSPPPMSDQLKPLVRDVPISTELLRERARQLEQQVAQLRALANRLHEERVIAELDQALSGDDAKVDLLAATLILSRLDQEEIDAAEYRSEVERLAAAVRRKLPKDASEATIRDTLRTVLFEEQGFHGSRDSFYSRANSSMASLLDDREGLPLTLAVLTMDLGQRLGLKFEGIGLPGYFVVRWVPKAGKAEYLDVYERGKSLTEAEIRDLIEANTGTEFDDEYLKPMAKKAIIVRMLRNLVRSSQEAKDADSALRYLEAIVRLEPDAHRERFLRSGMRLEKGRRAEAVADLEYLLEHASDEINVPRVLQLKEAIESGR</sequence>
<dbReference type="InterPro" id="IPR000595">
    <property type="entry name" value="cNMP-bd_dom"/>
</dbReference>
<evidence type="ECO:0000256" key="1">
    <source>
        <dbReference type="ARBA" id="ARBA00007100"/>
    </source>
</evidence>
<evidence type="ECO:0000259" key="3">
    <source>
        <dbReference type="PROSITE" id="PS50042"/>
    </source>
</evidence>
<dbReference type="Pfam" id="PF13365">
    <property type="entry name" value="Trypsin_2"/>
    <property type="match status" value="1"/>
</dbReference>
<dbReference type="InterPro" id="IPR032698">
    <property type="entry name" value="SirB1_N"/>
</dbReference>
<reference evidence="4" key="1">
    <citation type="submission" date="2019-04" db="EMBL/GenBank/DDBJ databases">
        <authorList>
            <consortium name="Science for Life Laboratories"/>
        </authorList>
    </citation>
    <scope>NUCLEOTIDE SEQUENCE</scope>
    <source>
        <strain evidence="4">MBLW1</strain>
    </source>
</reference>
<dbReference type="KEGG" id="tim:GMBLW1_43980"/>
<evidence type="ECO:0000313" key="4">
    <source>
        <dbReference type="EMBL" id="VIP04795.1"/>
    </source>
</evidence>
<dbReference type="Gene3D" id="2.40.10.120">
    <property type="match status" value="1"/>
</dbReference>
<dbReference type="Pfam" id="PF06439">
    <property type="entry name" value="3keto-disac_hyd"/>
    <property type="match status" value="1"/>
</dbReference>
<dbReference type="PANTHER" id="PTHR22939:SF129">
    <property type="entry name" value="SERINE PROTEASE HTRA2, MITOCHONDRIAL"/>
    <property type="match status" value="1"/>
</dbReference>
<feature type="domain" description="Cyclic nucleotide-binding" evidence="3">
    <location>
        <begin position="71"/>
        <end position="121"/>
    </location>
</feature>
<dbReference type="PANTHER" id="PTHR22939">
    <property type="entry name" value="SERINE PROTEASE FAMILY S1C HTRA-RELATED"/>
    <property type="match status" value="1"/>
</dbReference>
<dbReference type="PROSITE" id="PS50042">
    <property type="entry name" value="CNMP_BINDING_3"/>
    <property type="match status" value="1"/>
</dbReference>
<dbReference type="AlphaFoldDB" id="A0A6C2YV56"/>
<evidence type="ECO:0000256" key="2">
    <source>
        <dbReference type="SAM" id="Coils"/>
    </source>
</evidence>
<name>A0A6C2YV56_9BACT</name>
<dbReference type="RefSeq" id="WP_162659826.1">
    <property type="nucleotide sequence ID" value="NZ_LR593887.1"/>
</dbReference>
<protein>
    <recommendedName>
        <fullName evidence="3">Cyclic nucleotide-binding domain-containing protein</fullName>
    </recommendedName>
</protein>
<dbReference type="InterPro" id="IPR011990">
    <property type="entry name" value="TPR-like_helical_dom_sf"/>
</dbReference>
<feature type="coiled-coil region" evidence="2">
    <location>
        <begin position="445"/>
        <end position="472"/>
    </location>
</feature>
<organism evidence="4">
    <name type="scientific">Tuwongella immobilis</name>
    <dbReference type="NCBI Taxonomy" id="692036"/>
    <lineage>
        <taxon>Bacteria</taxon>
        <taxon>Pseudomonadati</taxon>
        <taxon>Planctomycetota</taxon>
        <taxon>Planctomycetia</taxon>
        <taxon>Gemmatales</taxon>
        <taxon>Gemmataceae</taxon>
        <taxon>Tuwongella</taxon>
    </lineage>
</organism>
<accession>A0A6C2YV56</accession>
<dbReference type="SUPFAM" id="SSF50494">
    <property type="entry name" value="Trypsin-like serine proteases"/>
    <property type="match status" value="1"/>
</dbReference>
<dbReference type="GO" id="GO:0004252">
    <property type="term" value="F:serine-type endopeptidase activity"/>
    <property type="evidence" value="ECO:0007669"/>
    <property type="project" value="InterPro"/>
</dbReference>
<dbReference type="PRINTS" id="PR00834">
    <property type="entry name" value="PROTEASES2C"/>
</dbReference>
<evidence type="ECO:0000313" key="5">
    <source>
        <dbReference type="Proteomes" id="UP000464378"/>
    </source>
</evidence>
<keyword evidence="2" id="KW-0175">Coiled coil</keyword>
<dbReference type="EMBL" id="LR593887">
    <property type="protein sequence ID" value="VTS06950.1"/>
    <property type="molecule type" value="Genomic_DNA"/>
</dbReference>
<dbReference type="InterPro" id="IPR009003">
    <property type="entry name" value="Peptidase_S1_PA"/>
</dbReference>
<comment type="similarity">
    <text evidence="1">Belongs to the UPF0162 family.</text>
</comment>
<dbReference type="Gene3D" id="2.60.120.560">
    <property type="entry name" value="Exo-inulinase, domain 1"/>
    <property type="match status" value="1"/>
</dbReference>